<dbReference type="PROSITE" id="PS00012">
    <property type="entry name" value="PHOSPHOPANTETHEINE"/>
    <property type="match status" value="1"/>
</dbReference>
<feature type="domain" description="Carrier" evidence="4">
    <location>
        <begin position="2366"/>
        <end position="2440"/>
    </location>
</feature>
<dbReference type="InterPro" id="IPR020845">
    <property type="entry name" value="AMP-binding_CS"/>
</dbReference>
<dbReference type="Pfam" id="PF13193">
    <property type="entry name" value="AMP-binding_C"/>
    <property type="match status" value="4"/>
</dbReference>
<evidence type="ECO:0000313" key="6">
    <source>
        <dbReference type="Proteomes" id="UP000697802"/>
    </source>
</evidence>
<feature type="non-terminal residue" evidence="5">
    <location>
        <position position="4022"/>
    </location>
</feature>
<protein>
    <submittedName>
        <fullName evidence="5">Non-ribosomal peptide synthetase</fullName>
    </submittedName>
</protein>
<dbReference type="InterPro" id="IPR036736">
    <property type="entry name" value="ACP-like_sf"/>
</dbReference>
<dbReference type="Pfam" id="PF00550">
    <property type="entry name" value="PP-binding"/>
    <property type="match status" value="4"/>
</dbReference>
<comment type="caution">
    <text evidence="5">The sequence shown here is derived from an EMBL/GenBank/DDBJ whole genome shotgun (WGS) entry which is preliminary data.</text>
</comment>
<evidence type="ECO:0000256" key="3">
    <source>
        <dbReference type="ARBA" id="ARBA00022553"/>
    </source>
</evidence>
<feature type="non-terminal residue" evidence="5">
    <location>
        <position position="1"/>
    </location>
</feature>
<keyword evidence="2" id="KW-0596">Phosphopantetheine</keyword>
<dbReference type="Pfam" id="PF00668">
    <property type="entry name" value="Condensation"/>
    <property type="match status" value="4"/>
</dbReference>
<dbReference type="Gene3D" id="1.10.1200.10">
    <property type="entry name" value="ACP-like"/>
    <property type="match status" value="4"/>
</dbReference>
<sequence length="4022" mass="446554">ALLRALSHRATVFNAYGPTEITVCAAVWRCPSDYTDGVIAIGRPTANTPVYLLNTDGQPVPLGAVGELYIGGVGVARGYLNRPELTAERFLTDPFSETADARLYRSGDLARYLPDGNLEFIGRNDQQVKIRGFRIEPGEIEARLVEYPTVQEAVVLAQGGGHDKRLVAYVVAPEDKELANSLRTHLSAILPDYMIPAAFVRLDALPLTPNGKLDRQTLPVPGEEAFARQMYAAPQEEMEITLAAIWHELLGVEQISRYDNFFALGGHSLLAVRMMNRIAALGIELPLSTLFKFPALNAFAEAMRARFDKQSSRLPAIMPLSREGKLPLSFAQQRLWFLTQFEGVSETYHIPMALRLRGQLNMRAWQQALDALFVRHEALRSVFVAVDGQPQVELLPTEWGLPMKKYDLREVPDVDAQLAALSAQEVETPFDLAGGPLIRAALVQLADDEHVFLLTQHHIVSDGWSVSVLMRELRTLYTAFLAGQPDPLPPLVIQYPDYAAWQRQWLSAERIQIQSDYWRMRLSDAPVLLDLPTDRPRPSQQSFAGMLLPINLDAELTQSLKRLSEQQGVTVFMTLLAGWATVLSRLSGQEDLIIGTPSAGRGRQEVESLIGFFVNTLALRMDLSGAPNVVELLARTRQTALAAQEHQDLPFEQVVEIVQPPRRLAHTPLFQVMFAWQNNESTEWSLPGLAVSPVGQIVDVVKFDLELNLSEVAGRIVGYLNYSTALFDQPTIERHRAYLHTVLREMAANPQQPVGKIDILAPAERRLLLETWNAIEPPNSEPCCIHRLFEQQVEKTPDATAVVYEEHILSYAELNARANRLAHQLMALGVAPDQRVAICVSRSLAMVVGLLAVLKAGGAYVPLDPIYTGERLAHILTDAAPAILLADSAGRDALGEDALAGLTVLDPNNLPDQPDSNLPVPALTARHLAYVIYTSGSTGTPKGVMVEHRHILRLFEATESRYHFNRQDIWCLFHSIAFDFSVWELWGALRYGAKLVLVPHAIARSPQELHQFVCRHSITVLNQTPSAFKAFIASDIANPLPDGLRYIIFGGEALDPGMLKPWYARRAETSPQLVNMYGITETTVHVTYRALSHHDVEQIISPIGTRIPDLTLYLLDKYGQPVPLGTVGELYVGGAGVARGYLNRPELTAERFLTDPFSGEPDARLYRSGDLARYLPDGNLAFLGRNDQQVKIRGFRIEPGEIEARLMEHPAVREAVVLAWGDDQDKRLVAYVVAAVDEELVNRLHTHLSTILPDYMVPAAFVRLDTFPLTANGKLDRRALPAPGEGALARQVYEAPQGEVEIALAAVWGELLGIEQVSRHDSFFVLGGHSLLAVRMIERLRHAGLTLGVRDLFQSPVLSEFAQTAGQFRAVMVPANVITPATTALTPEMLPLIDLTQPEIDRIVEQVPGGMANIQDIYALSPLQDGILFHHLLANEGDPYLLVSQMAFADRALLDSYLVAVQRVINHHDILRTAFIWQGLSVPVQVVWREAPLLVTELTLDPVDGPVGEQLAHRFNPRHYRLDLHQAPLLYFMVAQESNGRWIAQQLQHHLIGDHTTMEVMNREVQAYFAGQENSLPAPVPFRNLVAQARLGVSQDEHTRFFTEMLAEVGEPTLPFGLTEVYRDGSQVTPSHRMLPATLNSRLRSQARRLGVSLAALCHLAWAQVLSRTSGQAKVVFGTVLFGRMQAGEGADSSMGLFINTLPLRLDMDDTPVQDSVRLTHTRLAKLLTHEHASLALAQRCSGVQSEIPLFSALLNYRHSTLSAVSNEIMHGVEFLDAQERTNYPFALSVEDFGDALGLTAQIVQPIDPERVCGYMQQALESLAEALEQRPETPVRLLNILPEAEKRLLLATWNATQAPYPDQYCIHQLFEQQTEKTPDAIALEYGERRLSYAELNARANRLACRVIEQGIRPDDRVAVLLERSVELVVTQLAILKAGAVYVPIDPRVPDERQHWLINDCSAKLLLTDMPVNLAIPLFYLAGEMSTITEEDHFNPDLPRSSTELAYIMYTSGSTGIPKGVMVPHRAVVRLIINNGYAEIGPDDRVSFTANPVFDASMFEVWAPLLNGGTLVVIDHDTLLTPHKLVQVLQVHRVTVLWLTVGLFNRLVTELSPILPQIKILIFGGDIPDLHVIARVLDNHPPQQLLQAYGPSEGTTFTTMYPIVVLPQGATRISIGRPIANTRVYLLDADGQPVPIGVIGEIYVGGDGVACGYLNRPELTAERFLADPFSSEPGARLYRSGDLARYLPDGNLEFLGRNDQQVKIRGFRIEPGEIEARLTEHSAVSEAVVLALDEGQDKRLVAYVAAEADDRLANNLRTHLSAILPDYMVPAAFVRLDALPLTPNGKLDRQALPVLGEEAFARQIYAAPQGEMETTLAAIWRELLGVEQISRYDNFFALGGHSLLAVRMMNRIAALGIELPLSTLFKFPALNAFAEAMRARFDEQSGGLPAIIPLSRQGKLPLSFAQQRLWFLTQFEGVSETYHIPMALRLRGQLNVSVWQQALDALFVRHEALRSVFVAVDGQPQVELLPVEWGLPMKKYDLRDAPDVDTQLASLSAREAEAPFDLAGGPLIRAALVQLADDEYVFLLTQHHIVFDGWSVSVLMHELSTLYTAFLVGQPDPLPPLTIQYPDYAAWQRQWLSAERIQSQSDYWRTQLADAPVLLDLPTDRSRPSQQSFTGNILPVSLDAELTQSLKRLSEQQGVTLFMTLLAAWAVVLSRLSGQEDLVIGTPSAGRGRQEVESLIGFFVNTLALRMDLSGAPNVTELLARVRQTALAAQEHQDLPFEQVVEIVQPPRRLAHTPLFQVMFAWQNNDRTEWGLPGLAVSPADQRIDIAKFDLELSLSEMNGGIAGYLNYATALFDQPTIERQVEYLHTVLREIVANPQQPVRKIDLLTVAERQLLLETWNATQAPYPDQLCIHRLFEQQAEKTPDAIALVYEEHILSYAELNVRANWLARRLIGQGIRSDDRVAVLLERSVELVVAQLAILKAGAVYVPIDPRVPDERKNWLINDCAAKLLLTDIPVDLAIPLFCLADEMDVLGEEDHHNIDLPRSSTALAYIMYTSGSTGIPKGVMVPHRAVVRLVINNGYAEIGPDDRVAFTANPAFDASTFEVWAPLLNGGTLVVIDHDTLLTPHKLVQVLQIHRVTVLWLTIGLFNRLVTELSPVLPQINILIFGGDIPDLHVITQVLDNHPPQQLLQAYGPSEGTTFTTMYPITALPQGATKIPIGRPIANTRVYLLDADGQPVPIGVIGEIYVGGDGVACGYLNRPELTAERFLPDPFSNEPNACLYRTGDLARYLPDGNLEFLGRNDQQVKIRGFRIEPGEIEARLMEHPAVCEAIVLVLGDGQDKRLVAYVVAEMDEELVNRLRTHLSTILPDYMVPAAFVRLDTFPLTPNGKLDRRALPVPGEDAFARQVYEAPQGETETTLAAIWCELLDIEQISRHDSFFALGGHSLLAVRMIDRLRNAGLTLAVRDLFQFPVLSEFAQTAGQSQAVVVPVNTITPATTALTPEMLPLIDLTQSEIDHIIEHVPGGMANIQDIYALSPLQDGILFHHLLANKGDPYLLAYPVVFAERWLLDRYLAAVQQVVDRHDILRTAFIWQGLSAPVQVVWRQAPLSVIELMLDPAEGPVYEQLAQRFDPRQHRLDLGQAPLLRLVIAQETDGRWIVLQLQHHLIGDHTAMEVMNREVQAYLAGQENSLPAPIPFRNLVAQVRLGVSQAEHTRFFTEMLAEVDEPTLPFGLTEVYRDGSQVMQSHRMLPTMLNDRLRRQARRLGVSLAALCHLAWALVLSRASGQQQVVFGTVLFGRMQAGEGADSGMGLFINTLPLRLDIDETPVQNSARAAHTRLAGLLEHEHASLALVQRCSGVQNEIPLFSALLNYRHNAPVIITDENISSIEFQGGQERTNYPFVLSVEDFGNALGLTAQIVQSINAERVCGYMQQALESLAEALEQRPETPVRALNILPEAEKRLLLETWNATLMPYPDPGCIHPLFEQQAEKKPDAIALVYEEQALSYVELNIRA</sequence>
<dbReference type="InterPro" id="IPR042099">
    <property type="entry name" value="ANL_N_sf"/>
</dbReference>
<feature type="domain" description="Carrier" evidence="4">
    <location>
        <begin position="233"/>
        <end position="307"/>
    </location>
</feature>
<dbReference type="CDD" id="cd19531">
    <property type="entry name" value="LCL_NRPS-like"/>
    <property type="match status" value="2"/>
</dbReference>
<dbReference type="CDD" id="cd12117">
    <property type="entry name" value="A_NRPS_Srf_like"/>
    <property type="match status" value="2"/>
</dbReference>
<dbReference type="NCBIfam" id="TIGR01733">
    <property type="entry name" value="AA-adenyl-dom"/>
    <property type="match status" value="3"/>
</dbReference>
<dbReference type="PANTHER" id="PTHR45527">
    <property type="entry name" value="NONRIBOSOMAL PEPTIDE SYNTHETASE"/>
    <property type="match status" value="1"/>
</dbReference>
<accession>A0ABX0GPU8</accession>
<dbReference type="SUPFAM" id="SSF56801">
    <property type="entry name" value="Acetyl-CoA synthetase-like"/>
    <property type="match status" value="5"/>
</dbReference>
<dbReference type="SUPFAM" id="SSF47336">
    <property type="entry name" value="ACP-like"/>
    <property type="match status" value="4"/>
</dbReference>
<dbReference type="PROSITE" id="PS50075">
    <property type="entry name" value="CARRIER"/>
    <property type="match status" value="4"/>
</dbReference>
<dbReference type="InterPro" id="IPR006162">
    <property type="entry name" value="Ppantetheine_attach_site"/>
</dbReference>
<evidence type="ECO:0000259" key="4">
    <source>
        <dbReference type="PROSITE" id="PS50075"/>
    </source>
</evidence>
<dbReference type="SUPFAM" id="SSF52777">
    <property type="entry name" value="CoA-dependent acyltransferases"/>
    <property type="match status" value="8"/>
</dbReference>
<dbReference type="InterPro" id="IPR025110">
    <property type="entry name" value="AMP-bd_C"/>
</dbReference>
<dbReference type="InterPro" id="IPR009081">
    <property type="entry name" value="PP-bd_ACP"/>
</dbReference>
<evidence type="ECO:0000256" key="2">
    <source>
        <dbReference type="ARBA" id="ARBA00022450"/>
    </source>
</evidence>
<dbReference type="CDD" id="cd17643">
    <property type="entry name" value="A_NRPS_Cytc1-like"/>
    <property type="match status" value="1"/>
</dbReference>
<organism evidence="5 6">
    <name type="scientific">Photorhabdus tasmaniensis</name>
    <dbReference type="NCBI Taxonomy" id="1004159"/>
    <lineage>
        <taxon>Bacteria</taxon>
        <taxon>Pseudomonadati</taxon>
        <taxon>Pseudomonadota</taxon>
        <taxon>Gammaproteobacteria</taxon>
        <taxon>Enterobacterales</taxon>
        <taxon>Morganellaceae</taxon>
        <taxon>Photorhabdus</taxon>
    </lineage>
</organism>
<dbReference type="InterPro" id="IPR010071">
    <property type="entry name" value="AA_adenyl_dom"/>
</dbReference>
<comment type="cofactor">
    <cofactor evidence="1">
        <name>pantetheine 4'-phosphate</name>
        <dbReference type="ChEBI" id="CHEBI:47942"/>
    </cofactor>
</comment>
<keyword evidence="3" id="KW-0597">Phosphoprotein</keyword>
<proteinExistence type="predicted"/>
<dbReference type="InterPro" id="IPR020806">
    <property type="entry name" value="PKS_PP-bd"/>
</dbReference>
<dbReference type="PANTHER" id="PTHR45527:SF14">
    <property type="entry name" value="PLIPASTATIN SYNTHASE SUBUNIT B"/>
    <property type="match status" value="1"/>
</dbReference>
<dbReference type="SMART" id="SM00823">
    <property type="entry name" value="PKS_PP"/>
    <property type="match status" value="4"/>
</dbReference>
<evidence type="ECO:0000313" key="5">
    <source>
        <dbReference type="EMBL" id="NHB90247.1"/>
    </source>
</evidence>
<dbReference type="NCBIfam" id="NF003417">
    <property type="entry name" value="PRK04813.1"/>
    <property type="match status" value="4"/>
</dbReference>
<dbReference type="Gene3D" id="3.30.559.30">
    <property type="entry name" value="Nonribosomal peptide synthetase, condensation domain"/>
    <property type="match status" value="4"/>
</dbReference>
<dbReference type="InterPro" id="IPR045851">
    <property type="entry name" value="AMP-bd_C_sf"/>
</dbReference>
<name>A0ABX0GPU8_9GAMM</name>
<dbReference type="EMBL" id="PUJU01000080">
    <property type="protein sequence ID" value="NHB90247.1"/>
    <property type="molecule type" value="Genomic_DNA"/>
</dbReference>
<dbReference type="PROSITE" id="PS00455">
    <property type="entry name" value="AMP_BINDING"/>
    <property type="match status" value="3"/>
</dbReference>
<dbReference type="Pfam" id="PF00501">
    <property type="entry name" value="AMP-binding"/>
    <property type="match status" value="4"/>
</dbReference>
<keyword evidence="6" id="KW-1185">Reference proteome</keyword>
<dbReference type="Gene3D" id="3.30.559.10">
    <property type="entry name" value="Chloramphenicol acetyltransferase-like domain"/>
    <property type="match status" value="4"/>
</dbReference>
<dbReference type="InterPro" id="IPR000873">
    <property type="entry name" value="AMP-dep_synth/lig_dom"/>
</dbReference>
<dbReference type="CDD" id="cd19544">
    <property type="entry name" value="E-C_NRPS"/>
    <property type="match status" value="2"/>
</dbReference>
<dbReference type="Gene3D" id="3.40.50.980">
    <property type="match status" value="4"/>
</dbReference>
<dbReference type="Gene3D" id="3.30.300.30">
    <property type="match status" value="4"/>
</dbReference>
<dbReference type="InterPro" id="IPR001242">
    <property type="entry name" value="Condensation_dom"/>
</dbReference>
<feature type="domain" description="Carrier" evidence="4">
    <location>
        <begin position="3418"/>
        <end position="3492"/>
    </location>
</feature>
<dbReference type="InterPro" id="IPR023213">
    <property type="entry name" value="CAT-like_dom_sf"/>
</dbReference>
<reference evidence="5 6" key="1">
    <citation type="submission" date="2018-02" db="EMBL/GenBank/DDBJ databases">
        <authorList>
            <person name="Machado R.A."/>
        </authorList>
    </citation>
    <scope>NUCLEOTIDE SEQUENCE [LARGE SCALE GENOMIC DNA]</scope>
    <source>
        <strain evidence="5 6">T327</strain>
    </source>
</reference>
<evidence type="ECO:0000256" key="1">
    <source>
        <dbReference type="ARBA" id="ARBA00001957"/>
    </source>
</evidence>
<dbReference type="Proteomes" id="UP000697802">
    <property type="component" value="Unassembled WGS sequence"/>
</dbReference>
<dbReference type="Gene3D" id="2.30.38.10">
    <property type="entry name" value="Luciferase, Domain 3"/>
    <property type="match status" value="2"/>
</dbReference>
<dbReference type="RefSeq" id="WP_166296409.1">
    <property type="nucleotide sequence ID" value="NZ_CAWPIF010000080.1"/>
</dbReference>
<gene>
    <name evidence="5" type="ORF">C5471_22135</name>
</gene>
<dbReference type="Gene3D" id="3.40.50.12780">
    <property type="entry name" value="N-terminal domain of ligase-like"/>
    <property type="match status" value="2"/>
</dbReference>
<feature type="domain" description="Carrier" evidence="4">
    <location>
        <begin position="1295"/>
        <end position="1369"/>
    </location>
</feature>